<proteinExistence type="predicted"/>
<dbReference type="AlphaFoldDB" id="V4QSL3"/>
<dbReference type="Pfam" id="PF01471">
    <property type="entry name" value="PG_binding_1"/>
    <property type="match status" value="2"/>
</dbReference>
<gene>
    <name evidence="3" type="ORF">N177_3904</name>
</gene>
<evidence type="ECO:0000313" key="4">
    <source>
        <dbReference type="Proteomes" id="UP000017819"/>
    </source>
</evidence>
<dbReference type="STRING" id="631454.N177_3904"/>
<name>V4QSL3_9HYPH</name>
<dbReference type="InterPro" id="IPR036365">
    <property type="entry name" value="PGBD-like_sf"/>
</dbReference>
<comment type="caution">
    <text evidence="3">The sequence shown here is derived from an EMBL/GenBank/DDBJ whole genome shotgun (WGS) entry which is preliminary data.</text>
</comment>
<dbReference type="EMBL" id="AWXZ01000040">
    <property type="protein sequence ID" value="ESR22767.1"/>
    <property type="molecule type" value="Genomic_DNA"/>
</dbReference>
<organism evidence="3 4">
    <name type="scientific">Lutibaculum baratangense AMV1</name>
    <dbReference type="NCBI Taxonomy" id="631454"/>
    <lineage>
        <taxon>Bacteria</taxon>
        <taxon>Pseudomonadati</taxon>
        <taxon>Pseudomonadota</taxon>
        <taxon>Alphaproteobacteria</taxon>
        <taxon>Hyphomicrobiales</taxon>
        <taxon>Tepidamorphaceae</taxon>
        <taxon>Lutibaculum</taxon>
    </lineage>
</organism>
<evidence type="ECO:0000256" key="1">
    <source>
        <dbReference type="SAM" id="MobiDB-lite"/>
    </source>
</evidence>
<sequence length="228" mass="23877">MVIRSMLRHPSRLIGAMAFAALWMATAVNALWMQAGHHPAPLVQSVPWDGPDLTAGAGDEPSRLPDYDRGLVRDIQSALAERGFYSGELDGLYGPGTQAAIERYGDAAAGSIDPQPTPALLAHIQLSGIDASAPAGGTGQEHASLETAMPAPAEPKPRPEVQGDPAIAKIQRVLADLGYAPGPIDGQWGNSTSGAIRRFQADRGLVTTGEMGDEVLAELSRVSGVELR</sequence>
<dbReference type="eggNOG" id="COG3409">
    <property type="taxonomic scope" value="Bacteria"/>
</dbReference>
<evidence type="ECO:0000313" key="3">
    <source>
        <dbReference type="EMBL" id="ESR22767.1"/>
    </source>
</evidence>
<reference evidence="3 4" key="1">
    <citation type="journal article" date="2014" name="Genome Announc.">
        <title>Draft Genome Sequence of Lutibaculum baratangense Strain AMV1T, Isolated from a Mud Volcano in Andamans, India.</title>
        <authorList>
            <person name="Singh A."/>
            <person name="Sreenivas A."/>
            <person name="Sathyanarayana Reddy G."/>
            <person name="Pinnaka A.K."/>
            <person name="Shivaji S."/>
        </authorList>
    </citation>
    <scope>NUCLEOTIDE SEQUENCE [LARGE SCALE GENOMIC DNA]</scope>
    <source>
        <strain evidence="3 4">AMV1</strain>
    </source>
</reference>
<feature type="region of interest" description="Disordered" evidence="1">
    <location>
        <begin position="131"/>
        <end position="162"/>
    </location>
</feature>
<feature type="domain" description="Peptidoglycan binding-like" evidence="2">
    <location>
        <begin position="71"/>
        <end position="104"/>
    </location>
</feature>
<dbReference type="Gene3D" id="1.10.101.10">
    <property type="entry name" value="PGBD-like superfamily/PGBD"/>
    <property type="match status" value="2"/>
</dbReference>
<accession>V4QSL3</accession>
<dbReference type="SUPFAM" id="SSF47090">
    <property type="entry name" value="PGBD-like"/>
    <property type="match status" value="2"/>
</dbReference>
<feature type="domain" description="Peptidoglycan binding-like" evidence="2">
    <location>
        <begin position="165"/>
        <end position="219"/>
    </location>
</feature>
<keyword evidence="4" id="KW-1185">Reference proteome</keyword>
<protein>
    <recommendedName>
        <fullName evidence="2">Peptidoglycan binding-like domain-containing protein</fullName>
    </recommendedName>
</protein>
<evidence type="ECO:0000259" key="2">
    <source>
        <dbReference type="Pfam" id="PF01471"/>
    </source>
</evidence>
<dbReference type="InterPro" id="IPR036366">
    <property type="entry name" value="PGBDSf"/>
</dbReference>
<dbReference type="InterPro" id="IPR002477">
    <property type="entry name" value="Peptidoglycan-bd-like"/>
</dbReference>
<dbReference type="Proteomes" id="UP000017819">
    <property type="component" value="Unassembled WGS sequence"/>
</dbReference>